<dbReference type="PANTHER" id="PTHR43000">
    <property type="entry name" value="DTDP-D-GLUCOSE 4,6-DEHYDRATASE-RELATED"/>
    <property type="match status" value="1"/>
</dbReference>
<accession>A0A1I0NPD3</accession>
<dbReference type="InterPro" id="IPR001509">
    <property type="entry name" value="Epimerase_deHydtase"/>
</dbReference>
<dbReference type="Pfam" id="PF01370">
    <property type="entry name" value="Epimerase"/>
    <property type="match status" value="1"/>
</dbReference>
<evidence type="ECO:0000313" key="4">
    <source>
        <dbReference type="Proteomes" id="UP000199310"/>
    </source>
</evidence>
<gene>
    <name evidence="3" type="ORF">SAMN04488122_0289</name>
</gene>
<dbReference type="InterPro" id="IPR036291">
    <property type="entry name" value="NAD(P)-bd_dom_sf"/>
</dbReference>
<comment type="similarity">
    <text evidence="1">Belongs to the NAD(P)-dependent epimerase/dehydratase family.</text>
</comment>
<dbReference type="EMBL" id="FOJG01000001">
    <property type="protein sequence ID" value="SEW03140.1"/>
    <property type="molecule type" value="Genomic_DNA"/>
</dbReference>
<name>A0A1I0NPD3_9BACT</name>
<evidence type="ECO:0000259" key="2">
    <source>
        <dbReference type="Pfam" id="PF01370"/>
    </source>
</evidence>
<dbReference type="STRING" id="29529.SAMN04488122_0289"/>
<dbReference type="RefSeq" id="WP_089889580.1">
    <property type="nucleotide sequence ID" value="NZ_FOJG01000001.1"/>
</dbReference>
<dbReference type="OrthoDB" id="1490291at2"/>
<evidence type="ECO:0000313" key="3">
    <source>
        <dbReference type="EMBL" id="SEW03140.1"/>
    </source>
</evidence>
<feature type="domain" description="NAD-dependent epimerase/dehydratase" evidence="2">
    <location>
        <begin position="5"/>
        <end position="201"/>
    </location>
</feature>
<sequence>MSKNILLTGAGGFLGKIIGRTLSGDNISTLGRNSDSRYRYDLSKEIPVLNERFDIVIHAAGKAHIVPENESEALDFFNVNHQGTLHLLQALESFPPKSFILISTVAVYGKESGDLIGEDEGLEANDPYGKSKILAESAVKDWCEKHKVICTIFRLPLIAGPNPPGNLGAMVAGIKNKRYANIAGGKARKSIVLAEDIGKIIPVAAGIGGVYNLTDGYHPSFKELSQLIAIQAGVNKVLNIPAWMASLLALAGDILGSRFPVNSRKLNKIKLNLTFDDKQAREKINWNPTKVLEGFKIN</sequence>
<protein>
    <submittedName>
        <fullName evidence="3">Nucleoside-diphosphate-sugar epimerase</fullName>
    </submittedName>
</protein>
<dbReference type="Gene3D" id="3.40.50.720">
    <property type="entry name" value="NAD(P)-binding Rossmann-like Domain"/>
    <property type="match status" value="1"/>
</dbReference>
<keyword evidence="4" id="KW-1185">Reference proteome</keyword>
<dbReference type="SUPFAM" id="SSF51735">
    <property type="entry name" value="NAD(P)-binding Rossmann-fold domains"/>
    <property type="match status" value="1"/>
</dbReference>
<organism evidence="3 4">
    <name type="scientific">Chitinophaga arvensicola</name>
    <dbReference type="NCBI Taxonomy" id="29529"/>
    <lineage>
        <taxon>Bacteria</taxon>
        <taxon>Pseudomonadati</taxon>
        <taxon>Bacteroidota</taxon>
        <taxon>Chitinophagia</taxon>
        <taxon>Chitinophagales</taxon>
        <taxon>Chitinophagaceae</taxon>
        <taxon>Chitinophaga</taxon>
    </lineage>
</organism>
<evidence type="ECO:0000256" key="1">
    <source>
        <dbReference type="ARBA" id="ARBA00007637"/>
    </source>
</evidence>
<dbReference type="Proteomes" id="UP000199310">
    <property type="component" value="Unassembled WGS sequence"/>
</dbReference>
<proteinExistence type="inferred from homology"/>
<reference evidence="4" key="1">
    <citation type="submission" date="2016-10" db="EMBL/GenBank/DDBJ databases">
        <authorList>
            <person name="Varghese N."/>
            <person name="Submissions S."/>
        </authorList>
    </citation>
    <scope>NUCLEOTIDE SEQUENCE [LARGE SCALE GENOMIC DNA]</scope>
    <source>
        <strain evidence="4">DSM 3695</strain>
    </source>
</reference>
<dbReference type="AlphaFoldDB" id="A0A1I0NPD3"/>